<organism evidence="1 2">
    <name type="scientific">Bauhinia variegata</name>
    <name type="common">Purple orchid tree</name>
    <name type="synonym">Phanera variegata</name>
    <dbReference type="NCBI Taxonomy" id="167791"/>
    <lineage>
        <taxon>Eukaryota</taxon>
        <taxon>Viridiplantae</taxon>
        <taxon>Streptophyta</taxon>
        <taxon>Embryophyta</taxon>
        <taxon>Tracheophyta</taxon>
        <taxon>Spermatophyta</taxon>
        <taxon>Magnoliopsida</taxon>
        <taxon>eudicotyledons</taxon>
        <taxon>Gunneridae</taxon>
        <taxon>Pentapetalae</taxon>
        <taxon>rosids</taxon>
        <taxon>fabids</taxon>
        <taxon>Fabales</taxon>
        <taxon>Fabaceae</taxon>
        <taxon>Cercidoideae</taxon>
        <taxon>Cercideae</taxon>
        <taxon>Bauhiniinae</taxon>
        <taxon>Bauhinia</taxon>
    </lineage>
</organism>
<name>A0ACB9PK65_BAUVA</name>
<dbReference type="Proteomes" id="UP000828941">
    <property type="component" value="Chromosome 4"/>
</dbReference>
<comment type="caution">
    <text evidence="1">The sequence shown here is derived from an EMBL/GenBank/DDBJ whole genome shotgun (WGS) entry which is preliminary data.</text>
</comment>
<protein>
    <submittedName>
        <fullName evidence="1">Uncharacterized protein</fullName>
    </submittedName>
</protein>
<sequence>MSLYIGNLSAHTRRDELERVFGRFGRCNVDLKREGYGFVVYDIPPNAEKALRALQGGNVCGEPLTLTWSSKQPRPFQRFARGAKTYDLQRDKNSDRVGYARRKLSSSGWRNSKMDNDRRAKSADMHHEERGYHQDNFKDYVGEERDYTGNYHDDGGGVIANPKDNGR</sequence>
<dbReference type="EMBL" id="CM039429">
    <property type="protein sequence ID" value="KAI4348915.1"/>
    <property type="molecule type" value="Genomic_DNA"/>
</dbReference>
<accession>A0ACB9PK65</accession>
<evidence type="ECO:0000313" key="1">
    <source>
        <dbReference type="EMBL" id="KAI4348915.1"/>
    </source>
</evidence>
<keyword evidence="2" id="KW-1185">Reference proteome</keyword>
<evidence type="ECO:0000313" key="2">
    <source>
        <dbReference type="Proteomes" id="UP000828941"/>
    </source>
</evidence>
<reference evidence="1 2" key="1">
    <citation type="journal article" date="2022" name="DNA Res.">
        <title>Chromosomal-level genome assembly of the orchid tree Bauhinia variegata (Leguminosae; Cercidoideae) supports the allotetraploid origin hypothesis of Bauhinia.</title>
        <authorList>
            <person name="Zhong Y."/>
            <person name="Chen Y."/>
            <person name="Zheng D."/>
            <person name="Pang J."/>
            <person name="Liu Y."/>
            <person name="Luo S."/>
            <person name="Meng S."/>
            <person name="Qian L."/>
            <person name="Wei D."/>
            <person name="Dai S."/>
            <person name="Zhou R."/>
        </authorList>
    </citation>
    <scope>NUCLEOTIDE SEQUENCE [LARGE SCALE GENOMIC DNA]</scope>
    <source>
        <strain evidence="1">BV-YZ2020</strain>
    </source>
</reference>
<gene>
    <name evidence="1" type="ORF">L6164_009579</name>
</gene>
<proteinExistence type="predicted"/>